<evidence type="ECO:0000256" key="1">
    <source>
        <dbReference type="SAM" id="MobiDB-lite"/>
    </source>
</evidence>
<feature type="chain" id="PRO_5039075143" description="Lipoprotein" evidence="2">
    <location>
        <begin position="23"/>
        <end position="167"/>
    </location>
</feature>
<feature type="compositionally biased region" description="Low complexity" evidence="1">
    <location>
        <begin position="22"/>
        <end position="42"/>
    </location>
</feature>
<accession>D6ZAV4</accession>
<dbReference type="RefSeq" id="WP_013139290.1">
    <property type="nucleotide sequence ID" value="NC_014168.1"/>
</dbReference>
<dbReference type="AlphaFoldDB" id="D6ZAV4"/>
<keyword evidence="2" id="KW-0732">Signal</keyword>
<evidence type="ECO:0008006" key="5">
    <source>
        <dbReference type="Google" id="ProtNLM"/>
    </source>
</evidence>
<proteinExistence type="predicted"/>
<dbReference type="HOGENOM" id="CLU_1593399_0_0_11"/>
<evidence type="ECO:0000256" key="2">
    <source>
        <dbReference type="SAM" id="SignalP"/>
    </source>
</evidence>
<protein>
    <recommendedName>
        <fullName evidence="5">Lipoprotein</fullName>
    </recommendedName>
</protein>
<dbReference type="Proteomes" id="UP000002247">
    <property type="component" value="Chromosome"/>
</dbReference>
<reference evidence="3 4" key="1">
    <citation type="journal article" date="2010" name="Stand. Genomic Sci.">
        <title>Complete genome sequence of Segniliparus rotundus type strain (CDC 1076).</title>
        <authorList>
            <person name="Sikorski J."/>
            <person name="Lapidus A."/>
            <person name="Copeland A."/>
            <person name="Misra M."/>
            <person name="Glavina Del Rio T."/>
            <person name="Nolan M."/>
            <person name="Lucas S."/>
            <person name="Chen F."/>
            <person name="Tice H."/>
            <person name="Cheng J.F."/>
            <person name="Jando M."/>
            <person name="Schneider S."/>
            <person name="Bruce D."/>
            <person name="Goodwin L."/>
            <person name="Pitluck S."/>
            <person name="Liolios K."/>
            <person name="Mikhailova N."/>
            <person name="Pati A."/>
            <person name="Ivanova N."/>
            <person name="Mavromatis K."/>
            <person name="Chen A."/>
            <person name="Palaniappan K."/>
            <person name="Chertkov O."/>
            <person name="Land M."/>
            <person name="Hauser L."/>
            <person name="Chang Y.J."/>
            <person name="Jeffries C.D."/>
            <person name="Brettin T."/>
            <person name="Detter J.C."/>
            <person name="Han C."/>
            <person name="Rohde M."/>
            <person name="Goker M."/>
            <person name="Bristow J."/>
            <person name="Eisen J.A."/>
            <person name="Markowitz V."/>
            <person name="Hugenholtz P."/>
            <person name="Kyrpides N.C."/>
            <person name="Klenk H.P."/>
        </authorList>
    </citation>
    <scope>NUCLEOTIDE SEQUENCE [LARGE SCALE GENOMIC DNA]</scope>
    <source>
        <strain evidence="4">ATCC BAA-972 / CDC 1076 / CIP 108378 / DSM 44985 / JCM 13578</strain>
    </source>
</reference>
<dbReference type="STRING" id="640132.Srot_2396"/>
<gene>
    <name evidence="3" type="ordered locus">Srot_2396</name>
</gene>
<feature type="region of interest" description="Disordered" evidence="1">
    <location>
        <begin position="22"/>
        <end position="44"/>
    </location>
</feature>
<dbReference type="EMBL" id="CP001958">
    <property type="protein sequence ID" value="ADG98840.1"/>
    <property type="molecule type" value="Genomic_DNA"/>
</dbReference>
<organism evidence="3 4">
    <name type="scientific">Segniliparus rotundus (strain ATCC BAA-972 / CDC 1076 / CIP 108378 / DSM 44985 / JCM 13578)</name>
    <dbReference type="NCBI Taxonomy" id="640132"/>
    <lineage>
        <taxon>Bacteria</taxon>
        <taxon>Bacillati</taxon>
        <taxon>Actinomycetota</taxon>
        <taxon>Actinomycetes</taxon>
        <taxon>Mycobacteriales</taxon>
        <taxon>Segniliparaceae</taxon>
        <taxon>Segniliparus</taxon>
    </lineage>
</organism>
<dbReference type="KEGG" id="srt:Srot_2396"/>
<name>D6ZAV4_SEGRD</name>
<dbReference type="PROSITE" id="PS51257">
    <property type="entry name" value="PROKAR_LIPOPROTEIN"/>
    <property type="match status" value="1"/>
</dbReference>
<keyword evidence="4" id="KW-1185">Reference proteome</keyword>
<sequence length="167" mass="17289">MNARRALALLVVPLAAAGCSRAAAPQQAATTSSPAAPASSAKSGRESAMEAASAVCEVFDKTAHEIAKAEKQFTKEVPESVPLSDPQAAPKADALAKEFRDGAAKIEAAITPQLADSLAENLRSYVKIVRSFADVLERHGSNSEFDEHADAMSGAANDVNPACGIKK</sequence>
<evidence type="ECO:0000313" key="3">
    <source>
        <dbReference type="EMBL" id="ADG98840.1"/>
    </source>
</evidence>
<evidence type="ECO:0000313" key="4">
    <source>
        <dbReference type="Proteomes" id="UP000002247"/>
    </source>
</evidence>
<feature type="signal peptide" evidence="2">
    <location>
        <begin position="1"/>
        <end position="22"/>
    </location>
</feature>